<dbReference type="Proteomes" id="UP000001096">
    <property type="component" value="Unassembled WGS sequence"/>
</dbReference>
<keyword evidence="2" id="KW-1185">Reference proteome</keyword>
<evidence type="ECO:0000313" key="1">
    <source>
        <dbReference type="EMBL" id="EKS34516.1"/>
    </source>
</evidence>
<dbReference type="RefSeq" id="WP_006023127.1">
    <property type="nucleotide sequence ID" value="NZ_KB375284.1"/>
</dbReference>
<accession>K8NZ79</accession>
<protein>
    <submittedName>
        <fullName evidence="1">Uncharacterized protein</fullName>
    </submittedName>
</protein>
<dbReference type="EMBL" id="AGWX01000005">
    <property type="protein sequence ID" value="EKS34516.1"/>
    <property type="molecule type" value="Genomic_DNA"/>
</dbReference>
<dbReference type="eggNOG" id="ENOG50313Z7">
    <property type="taxonomic scope" value="Bacteria"/>
</dbReference>
<reference evidence="1 2" key="1">
    <citation type="submission" date="2012-04" db="EMBL/GenBank/DDBJ databases">
        <title>The Genome Sequence of Afipia broomeae ATCC 49717.</title>
        <authorList>
            <consortium name="The Broad Institute Genome Sequencing Platform"/>
            <person name="Earl A."/>
            <person name="Ward D."/>
            <person name="Feldgarden M."/>
            <person name="Gevers D."/>
            <person name="Huys G."/>
            <person name="Walker B."/>
            <person name="Young S.K."/>
            <person name="Zeng Q."/>
            <person name="Gargeya S."/>
            <person name="Fitzgerald M."/>
            <person name="Haas B."/>
            <person name="Abouelleil A."/>
            <person name="Alvarado L."/>
            <person name="Arachchi H.M."/>
            <person name="Berlin A."/>
            <person name="Chapman S.B."/>
            <person name="Goldberg J."/>
            <person name="Griggs A."/>
            <person name="Gujja S."/>
            <person name="Hansen M."/>
            <person name="Howarth C."/>
            <person name="Imamovic A."/>
            <person name="Larimer J."/>
            <person name="McCowen C."/>
            <person name="Montmayeur A."/>
            <person name="Murphy C."/>
            <person name="Neiman D."/>
            <person name="Pearson M."/>
            <person name="Priest M."/>
            <person name="Roberts A."/>
            <person name="Saif S."/>
            <person name="Shea T."/>
            <person name="Sisk P."/>
            <person name="Sykes S."/>
            <person name="Wortman J."/>
            <person name="Nusbaum C."/>
            <person name="Birren B."/>
        </authorList>
    </citation>
    <scope>NUCLEOTIDE SEQUENCE [LARGE SCALE GENOMIC DNA]</scope>
    <source>
        <strain evidence="1 2">ATCC 49717</strain>
    </source>
</reference>
<organism evidence="1 2">
    <name type="scientific">Afipia broomeae ATCC 49717</name>
    <dbReference type="NCBI Taxonomy" id="883078"/>
    <lineage>
        <taxon>Bacteria</taxon>
        <taxon>Pseudomonadati</taxon>
        <taxon>Pseudomonadota</taxon>
        <taxon>Alphaproteobacteria</taxon>
        <taxon>Hyphomicrobiales</taxon>
        <taxon>Nitrobacteraceae</taxon>
        <taxon>Afipia</taxon>
    </lineage>
</organism>
<name>K8NZ79_9BRAD</name>
<gene>
    <name evidence="1" type="ORF">HMPREF9695_04426</name>
</gene>
<comment type="caution">
    <text evidence="1">The sequence shown here is derived from an EMBL/GenBank/DDBJ whole genome shotgun (WGS) entry which is preliminary data.</text>
</comment>
<evidence type="ECO:0000313" key="2">
    <source>
        <dbReference type="Proteomes" id="UP000001096"/>
    </source>
</evidence>
<dbReference type="AlphaFoldDB" id="K8NZ79"/>
<dbReference type="PATRIC" id="fig|883078.3.peg.4572"/>
<dbReference type="HOGENOM" id="CLU_2068121_0_0_5"/>
<sequence length="118" mass="12979">MTKHTRPDRVRTRPDPAQWHEDELLTLGEAAALYWPDGPLTETTLRTAARDGRLPISQIAGKFFVTKAALRCLTVCKPLGEAHRSPAPVAATGDQGYLADLAQVSEMRRRSKEGASVR</sequence>
<proteinExistence type="predicted"/>